<evidence type="ECO:0000259" key="1">
    <source>
        <dbReference type="PROSITE" id="PS50181"/>
    </source>
</evidence>
<sequence length="391" mass="46536">MASRRLKRWFNRWRKRYENKNDRVYDNRAVELSTVSSRVDTALHHNSRHRAGSLYQLPEDLMFMVCRYLTDAQVVMLMLSCTRFWRSRTEIGIFAERWKRMASPIEDDLNKLAARFYVLRMLEYDGLLQRGCPRKYCCWGCMRVHERQAFSPKELRKRVKLKSRPDFLPRRRNRRSCELAKRYIWFGLCREMSFVKLRHIITNPRTQQLEAGQIVLKDRSRVQFWGCSKLHDKRRQFSYIFEIASTRDIPTLQAFIQHSQAVNLPLCPHLRLGDQAVTQLYIQPSQPYTCKDCTTTVKIAIVQSFIFIYVFRYVGLLRSPTDPQWMAQSYRAKHRWVKAQAQAFGRWFVKTYGETGPRGRGYRPFKRKQMATLFEGVESCTPEWPGGGPTW</sequence>
<keyword evidence="3" id="KW-1185">Reference proteome</keyword>
<dbReference type="PROSITE" id="PS50181">
    <property type="entry name" value="FBOX"/>
    <property type="match status" value="1"/>
</dbReference>
<protein>
    <recommendedName>
        <fullName evidence="1">F-box domain-containing protein</fullName>
    </recommendedName>
</protein>
<dbReference type="AlphaFoldDB" id="C4JTX4"/>
<dbReference type="RefSeq" id="XP_002585224.1">
    <property type="nucleotide sequence ID" value="XM_002585178.1"/>
</dbReference>
<dbReference type="EMBL" id="CH476617">
    <property type="protein sequence ID" value="EEP81071.1"/>
    <property type="molecule type" value="Genomic_DNA"/>
</dbReference>
<dbReference type="InParanoid" id="C4JTX4"/>
<dbReference type="InterPro" id="IPR001810">
    <property type="entry name" value="F-box_dom"/>
</dbReference>
<dbReference type="HOGENOM" id="CLU_706351_0_0_1"/>
<name>C4JTX4_UNCRE</name>
<dbReference type="OMA" id="RHNIANS"/>
<evidence type="ECO:0000313" key="2">
    <source>
        <dbReference type="EMBL" id="EEP81071.1"/>
    </source>
</evidence>
<accession>C4JTX4</accession>
<dbReference type="KEGG" id="ure:UREG_05913"/>
<dbReference type="GeneID" id="8444306"/>
<feature type="domain" description="F-box" evidence="1">
    <location>
        <begin position="51"/>
        <end position="101"/>
    </location>
</feature>
<dbReference type="Proteomes" id="UP000002058">
    <property type="component" value="Unassembled WGS sequence"/>
</dbReference>
<reference evidence="3" key="1">
    <citation type="journal article" date="2009" name="Genome Res.">
        <title>Comparative genomic analyses of the human fungal pathogens Coccidioides and their relatives.</title>
        <authorList>
            <person name="Sharpton T.J."/>
            <person name="Stajich J.E."/>
            <person name="Rounsley S.D."/>
            <person name="Gardner M.J."/>
            <person name="Wortman J.R."/>
            <person name="Jordar V.S."/>
            <person name="Maiti R."/>
            <person name="Kodira C.D."/>
            <person name="Neafsey D.E."/>
            <person name="Zeng Q."/>
            <person name="Hung C.-Y."/>
            <person name="McMahan C."/>
            <person name="Muszewska A."/>
            <person name="Grynberg M."/>
            <person name="Mandel M.A."/>
            <person name="Kellner E.M."/>
            <person name="Barker B.M."/>
            <person name="Galgiani J.N."/>
            <person name="Orbach M.J."/>
            <person name="Kirkland T.N."/>
            <person name="Cole G.T."/>
            <person name="Henn M.R."/>
            <person name="Birren B.W."/>
            <person name="Taylor J.W."/>
        </authorList>
    </citation>
    <scope>NUCLEOTIDE SEQUENCE [LARGE SCALE GENOMIC DNA]</scope>
    <source>
        <strain evidence="3">UAMH 1704</strain>
    </source>
</reference>
<gene>
    <name evidence="2" type="ORF">UREG_05913</name>
</gene>
<proteinExistence type="predicted"/>
<dbReference type="VEuPathDB" id="FungiDB:UREG_05913"/>
<evidence type="ECO:0000313" key="3">
    <source>
        <dbReference type="Proteomes" id="UP000002058"/>
    </source>
</evidence>
<dbReference type="OrthoDB" id="4176762at2759"/>
<organism evidence="2 3">
    <name type="scientific">Uncinocarpus reesii (strain UAMH 1704)</name>
    <dbReference type="NCBI Taxonomy" id="336963"/>
    <lineage>
        <taxon>Eukaryota</taxon>
        <taxon>Fungi</taxon>
        <taxon>Dikarya</taxon>
        <taxon>Ascomycota</taxon>
        <taxon>Pezizomycotina</taxon>
        <taxon>Eurotiomycetes</taxon>
        <taxon>Eurotiomycetidae</taxon>
        <taxon>Onygenales</taxon>
        <taxon>Onygenaceae</taxon>
        <taxon>Uncinocarpus</taxon>
    </lineage>
</organism>